<dbReference type="PANTHER" id="PTHR34487">
    <property type="entry name" value="ACYL-ACP THIOESTERASE"/>
    <property type="match status" value="1"/>
</dbReference>
<reference evidence="2" key="1">
    <citation type="submission" date="2025-08" db="UniProtKB">
        <authorList>
            <consortium name="RefSeq"/>
        </authorList>
    </citation>
    <scope>IDENTIFICATION</scope>
    <source>
        <tissue evidence="2">Testes</tissue>
    </source>
</reference>
<evidence type="ECO:0000313" key="2">
    <source>
        <dbReference type="RefSeq" id="XP_006817077.1"/>
    </source>
</evidence>
<dbReference type="RefSeq" id="XP_006817077.1">
    <property type="nucleotide sequence ID" value="XM_006817014.1"/>
</dbReference>
<dbReference type="InterPro" id="IPR029069">
    <property type="entry name" value="HotDog_dom_sf"/>
</dbReference>
<gene>
    <name evidence="2" type="primary">LOC102808960</name>
</gene>
<evidence type="ECO:0000313" key="1">
    <source>
        <dbReference type="Proteomes" id="UP000694865"/>
    </source>
</evidence>
<dbReference type="GeneID" id="102808960"/>
<dbReference type="Proteomes" id="UP000694865">
    <property type="component" value="Unplaced"/>
</dbReference>
<dbReference type="SUPFAM" id="SSF54637">
    <property type="entry name" value="Thioesterase/thiol ester dehydrase-isomerase"/>
    <property type="match status" value="2"/>
</dbReference>
<sequence>MKVEVVTEGKEVRCTFDELIDDELDSKGNFSVWRLSKFFMDARLAWILNSENIKLVFRTECSFFVRSQKITVYPAFYSKIRHSISAVCTARVIQVGKTSLVMVFDLQMKSTGEMISTCLLHYVCVSIKTRRSMPLPLNYIHDHADLTKIPRPTIVSEFPGFPTNPRNLFNYPIVVVSSDIDNNGHTNHSRYIEYCMVCADFAARERVYSIIRKDVTEYQVRDISLTYLGESLLNDKLLVTSWEDNRNPHIVYFVIHKDKRLIFWCSINFNISKLQSRI</sequence>
<proteinExistence type="predicted"/>
<organism evidence="1 2">
    <name type="scientific">Saccoglossus kowalevskii</name>
    <name type="common">Acorn worm</name>
    <dbReference type="NCBI Taxonomy" id="10224"/>
    <lineage>
        <taxon>Eukaryota</taxon>
        <taxon>Metazoa</taxon>
        <taxon>Hemichordata</taxon>
        <taxon>Enteropneusta</taxon>
        <taxon>Harrimaniidae</taxon>
        <taxon>Saccoglossus</taxon>
    </lineage>
</organism>
<accession>A0ABM0MAN6</accession>
<name>A0ABM0MAN6_SACKO</name>
<dbReference type="Gene3D" id="3.10.129.10">
    <property type="entry name" value="Hotdog Thioesterase"/>
    <property type="match status" value="2"/>
</dbReference>
<dbReference type="PANTHER" id="PTHR34487:SF1">
    <property type="entry name" value="ACYL-ACP THIOESTERASE"/>
    <property type="match status" value="1"/>
</dbReference>
<keyword evidence="1" id="KW-1185">Reference proteome</keyword>
<protein>
    <submittedName>
        <fullName evidence="2">Uncharacterized protein LOC102808960</fullName>
    </submittedName>
</protein>